<dbReference type="VEuPathDB" id="FungiDB:HCDG_05881"/>
<accession>C6HIJ7</accession>
<evidence type="ECO:0000313" key="2">
    <source>
        <dbReference type="EMBL" id="EER39659.1"/>
    </source>
</evidence>
<dbReference type="HOGENOM" id="CLU_2249324_0_0_1"/>
<dbReference type="AlphaFoldDB" id="C6HIJ7"/>
<dbReference type="Proteomes" id="UP000002624">
    <property type="component" value="Unassembled WGS sequence"/>
</dbReference>
<gene>
    <name evidence="2" type="ORF">HCDG_05881</name>
</gene>
<evidence type="ECO:0000313" key="3">
    <source>
        <dbReference type="Proteomes" id="UP000002624"/>
    </source>
</evidence>
<evidence type="ECO:0000256" key="1">
    <source>
        <dbReference type="SAM" id="MobiDB-lite"/>
    </source>
</evidence>
<feature type="region of interest" description="Disordered" evidence="1">
    <location>
        <begin position="23"/>
        <end position="53"/>
    </location>
</feature>
<organism evidence="2 3">
    <name type="scientific">Ajellomyces capsulatus (strain H143)</name>
    <name type="common">Darling's disease fungus</name>
    <name type="synonym">Histoplasma capsulatum</name>
    <dbReference type="NCBI Taxonomy" id="544712"/>
    <lineage>
        <taxon>Eukaryota</taxon>
        <taxon>Fungi</taxon>
        <taxon>Dikarya</taxon>
        <taxon>Ascomycota</taxon>
        <taxon>Pezizomycotina</taxon>
        <taxon>Eurotiomycetes</taxon>
        <taxon>Eurotiomycetidae</taxon>
        <taxon>Onygenales</taxon>
        <taxon>Ajellomycetaceae</taxon>
        <taxon>Histoplasma</taxon>
    </lineage>
</organism>
<sequence>MNYELEAIRGPIKPLKLESKRLRDRKSAPGNFQAIPADPSLDAHTEHRGNPFWKRPVGRDIKLRGSTIPVVERSSSSAGVNSELKIGVWSCVAQWTQDKCPNAV</sequence>
<protein>
    <submittedName>
        <fullName evidence="2">Uncharacterized protein</fullName>
    </submittedName>
</protein>
<dbReference type="EMBL" id="GG692428">
    <property type="protein sequence ID" value="EER39659.1"/>
    <property type="molecule type" value="Genomic_DNA"/>
</dbReference>
<reference evidence="3" key="1">
    <citation type="submission" date="2009-05" db="EMBL/GenBank/DDBJ databases">
        <title>The genome sequence of Ajellomyces capsulatus strain H143.</title>
        <authorList>
            <person name="Champion M."/>
            <person name="Cuomo C.A."/>
            <person name="Ma L.-J."/>
            <person name="Henn M.R."/>
            <person name="Sil A."/>
            <person name="Goldman B."/>
            <person name="Young S.K."/>
            <person name="Kodira C.D."/>
            <person name="Zeng Q."/>
            <person name="Koehrsen M."/>
            <person name="Alvarado L."/>
            <person name="Berlin A.M."/>
            <person name="Borenstein D."/>
            <person name="Chen Z."/>
            <person name="Engels R."/>
            <person name="Freedman E."/>
            <person name="Gellesch M."/>
            <person name="Goldberg J."/>
            <person name="Griggs A."/>
            <person name="Gujja S."/>
            <person name="Heiman D.I."/>
            <person name="Hepburn T.A."/>
            <person name="Howarth C."/>
            <person name="Jen D."/>
            <person name="Larson L."/>
            <person name="Lewis B."/>
            <person name="Mehta T."/>
            <person name="Park D."/>
            <person name="Pearson M."/>
            <person name="Roberts A."/>
            <person name="Saif S."/>
            <person name="Shea T.D."/>
            <person name="Shenoy N."/>
            <person name="Sisk P."/>
            <person name="Stolte C."/>
            <person name="Sykes S."/>
            <person name="Walk T."/>
            <person name="White J."/>
            <person name="Yandava C."/>
            <person name="Klein B."/>
            <person name="McEwen J.G."/>
            <person name="Puccia R."/>
            <person name="Goldman G.H."/>
            <person name="Felipe M.S."/>
            <person name="Nino-Vega G."/>
            <person name="San-Blas G."/>
            <person name="Taylor J.W."/>
            <person name="Mendoza L."/>
            <person name="Galagan J.E."/>
            <person name="Nusbaum C."/>
            <person name="Birren B.W."/>
        </authorList>
    </citation>
    <scope>NUCLEOTIDE SEQUENCE [LARGE SCALE GENOMIC DNA]</scope>
    <source>
        <strain evidence="3">H143</strain>
    </source>
</reference>
<name>C6HIJ7_AJECH</name>
<proteinExistence type="predicted"/>